<evidence type="ECO:0000313" key="2">
    <source>
        <dbReference type="Proteomes" id="UP000324707"/>
    </source>
</evidence>
<name>A0A5C8E0S9_9SPIR</name>
<dbReference type="RefSeq" id="WP_147737094.1">
    <property type="nucleotide sequence ID" value="NZ_SAXX01000022.1"/>
</dbReference>
<protein>
    <submittedName>
        <fullName evidence="1">Uncharacterized protein</fullName>
    </submittedName>
</protein>
<dbReference type="EMBL" id="SAXX01000022">
    <property type="protein sequence ID" value="TXJ30938.1"/>
    <property type="molecule type" value="Genomic_DNA"/>
</dbReference>
<gene>
    <name evidence="1" type="ORF">EPJ69_08860</name>
</gene>
<reference evidence="1 2" key="1">
    <citation type="journal article" date="1992" name="Lakartidningen">
        <title>[Penicillin V and not amoxicillin is the first choice preparation in acute otitis].</title>
        <authorList>
            <person name="Kamme C."/>
            <person name="Lundgren K."/>
            <person name="Prellner K."/>
        </authorList>
    </citation>
    <scope>NUCLEOTIDE SEQUENCE [LARGE SCALE GENOMIC DNA]</scope>
    <source>
        <strain evidence="1 2">PC5538III-lc</strain>
    </source>
</reference>
<sequence length="74" mass="8985">MNQNLNYTIIDNQNSFENKLEIDNYDKFYLIYPFYSDEYSNYKEEINSILSNKYNILDINEMNGNIILKIEKIK</sequence>
<dbReference type="AlphaFoldDB" id="A0A5C8E0S9"/>
<accession>A0A5C8E0S9</accession>
<organism evidence="1 2">
    <name type="scientific">Brachyspira aalborgi</name>
    <dbReference type="NCBI Taxonomy" id="29522"/>
    <lineage>
        <taxon>Bacteria</taxon>
        <taxon>Pseudomonadati</taxon>
        <taxon>Spirochaetota</taxon>
        <taxon>Spirochaetia</taxon>
        <taxon>Brachyspirales</taxon>
        <taxon>Brachyspiraceae</taxon>
        <taxon>Brachyspira</taxon>
    </lineage>
</organism>
<comment type="caution">
    <text evidence="1">The sequence shown here is derived from an EMBL/GenBank/DDBJ whole genome shotgun (WGS) entry which is preliminary data.</text>
</comment>
<dbReference type="Proteomes" id="UP000324707">
    <property type="component" value="Unassembled WGS sequence"/>
</dbReference>
<evidence type="ECO:0000313" key="1">
    <source>
        <dbReference type="EMBL" id="TXJ30938.1"/>
    </source>
</evidence>
<proteinExistence type="predicted"/>